<dbReference type="EMBL" id="CAEKDK010000007">
    <property type="protein sequence ID" value="CAB4286172.1"/>
    <property type="molecule type" value="Genomic_DNA"/>
</dbReference>
<dbReference type="Proteomes" id="UP000507222">
    <property type="component" value="Unassembled WGS sequence"/>
</dbReference>
<accession>A0A6J5VD94</accession>
<evidence type="ECO:0000313" key="2">
    <source>
        <dbReference type="Proteomes" id="UP000507222"/>
    </source>
</evidence>
<sequence>MLKCCDVVEPYHPEQVLRQFGQVQMISPIISAHTITGSHANSYNYYLGGMWDNQENHMLAGANHSVPMRRPSNTVPGYLEWYLNMGYPFVQNLNYGVAFDPFASMQTLNSNSLQERDERILSFIKPVMVEQWRSILPFVGIGD</sequence>
<organism evidence="1 2">
    <name type="scientific">Prunus armeniaca</name>
    <name type="common">Apricot</name>
    <name type="synonym">Armeniaca vulgaris</name>
    <dbReference type="NCBI Taxonomy" id="36596"/>
    <lineage>
        <taxon>Eukaryota</taxon>
        <taxon>Viridiplantae</taxon>
        <taxon>Streptophyta</taxon>
        <taxon>Embryophyta</taxon>
        <taxon>Tracheophyta</taxon>
        <taxon>Spermatophyta</taxon>
        <taxon>Magnoliopsida</taxon>
        <taxon>eudicotyledons</taxon>
        <taxon>Gunneridae</taxon>
        <taxon>Pentapetalae</taxon>
        <taxon>rosids</taxon>
        <taxon>fabids</taxon>
        <taxon>Rosales</taxon>
        <taxon>Rosaceae</taxon>
        <taxon>Amygdaloideae</taxon>
        <taxon>Amygdaleae</taxon>
        <taxon>Prunus</taxon>
    </lineage>
</organism>
<evidence type="ECO:0000313" key="1">
    <source>
        <dbReference type="EMBL" id="CAB4286172.1"/>
    </source>
</evidence>
<protein>
    <submittedName>
        <fullName evidence="1">Uncharacterized protein</fullName>
    </submittedName>
</protein>
<dbReference type="AlphaFoldDB" id="A0A6J5VD94"/>
<gene>
    <name evidence="1" type="ORF">CURHAP_LOCUS42970</name>
</gene>
<name>A0A6J5VD94_PRUAR</name>
<reference evidence="1 2" key="1">
    <citation type="submission" date="2020-05" db="EMBL/GenBank/DDBJ databases">
        <authorList>
            <person name="Campoy J."/>
            <person name="Schneeberger K."/>
            <person name="Spophaly S."/>
        </authorList>
    </citation>
    <scope>NUCLEOTIDE SEQUENCE [LARGE SCALE GENOMIC DNA]</scope>
    <source>
        <strain evidence="1">PruArmRojPasFocal</strain>
    </source>
</reference>
<proteinExistence type="predicted"/>